<reference evidence="1" key="1">
    <citation type="submission" date="2014-11" db="EMBL/GenBank/DDBJ databases">
        <authorList>
            <person name="Amaro Gonzalez C."/>
        </authorList>
    </citation>
    <scope>NUCLEOTIDE SEQUENCE</scope>
</reference>
<dbReference type="EMBL" id="GBXM01032530">
    <property type="protein sequence ID" value="JAH76047.1"/>
    <property type="molecule type" value="Transcribed_RNA"/>
</dbReference>
<organism evidence="1">
    <name type="scientific">Anguilla anguilla</name>
    <name type="common">European freshwater eel</name>
    <name type="synonym">Muraena anguilla</name>
    <dbReference type="NCBI Taxonomy" id="7936"/>
    <lineage>
        <taxon>Eukaryota</taxon>
        <taxon>Metazoa</taxon>
        <taxon>Chordata</taxon>
        <taxon>Craniata</taxon>
        <taxon>Vertebrata</taxon>
        <taxon>Euteleostomi</taxon>
        <taxon>Actinopterygii</taxon>
        <taxon>Neopterygii</taxon>
        <taxon>Teleostei</taxon>
        <taxon>Anguilliformes</taxon>
        <taxon>Anguillidae</taxon>
        <taxon>Anguilla</taxon>
    </lineage>
</organism>
<proteinExistence type="predicted"/>
<accession>A0A0E9VDC2</accession>
<sequence length="34" mass="3788">MLYPGLGSFEILMTLANRSRQFPTAMSMVSPNIL</sequence>
<reference evidence="1" key="2">
    <citation type="journal article" date="2015" name="Fish Shellfish Immunol.">
        <title>Early steps in the European eel (Anguilla anguilla)-Vibrio vulnificus interaction in the gills: Role of the RtxA13 toxin.</title>
        <authorList>
            <person name="Callol A."/>
            <person name="Pajuelo D."/>
            <person name="Ebbesson L."/>
            <person name="Teles M."/>
            <person name="MacKenzie S."/>
            <person name="Amaro C."/>
        </authorList>
    </citation>
    <scope>NUCLEOTIDE SEQUENCE</scope>
</reference>
<dbReference type="AlphaFoldDB" id="A0A0E9VDC2"/>
<evidence type="ECO:0000313" key="1">
    <source>
        <dbReference type="EMBL" id="JAH76047.1"/>
    </source>
</evidence>
<name>A0A0E9VDC2_ANGAN</name>
<protein>
    <submittedName>
        <fullName evidence="1">Uncharacterized protein</fullName>
    </submittedName>
</protein>